<dbReference type="InterPro" id="IPR022761">
    <property type="entry name" value="Fumarate_lyase_N"/>
</dbReference>
<dbReference type="SUPFAM" id="SSF48557">
    <property type="entry name" value="L-aspartase-like"/>
    <property type="match status" value="1"/>
</dbReference>
<keyword evidence="1 3" id="KW-0456">Lyase</keyword>
<dbReference type="PANTHER" id="PTHR43172:SF1">
    <property type="entry name" value="ADENYLOSUCCINATE LYASE"/>
    <property type="match status" value="1"/>
</dbReference>
<reference evidence="3 4" key="1">
    <citation type="journal article" date="2014" name="Genome Biol. Evol.">
        <title>The genome of the myxosporean Thelohanellus kitauei shows adaptations to nutrient acquisition within its fish host.</title>
        <authorList>
            <person name="Yang Y."/>
            <person name="Xiong J."/>
            <person name="Zhou Z."/>
            <person name="Huo F."/>
            <person name="Miao W."/>
            <person name="Ran C."/>
            <person name="Liu Y."/>
            <person name="Zhang J."/>
            <person name="Feng J."/>
            <person name="Wang M."/>
            <person name="Wang M."/>
            <person name="Wang L."/>
            <person name="Yao B."/>
        </authorList>
    </citation>
    <scope>NUCLEOTIDE SEQUENCE [LARGE SCALE GENOMIC DNA]</scope>
    <source>
        <strain evidence="3">Wuqing</strain>
    </source>
</reference>
<dbReference type="GO" id="GO:0044208">
    <property type="term" value="P:'de novo' AMP biosynthetic process"/>
    <property type="evidence" value="ECO:0007669"/>
    <property type="project" value="TreeGrafter"/>
</dbReference>
<dbReference type="EMBL" id="JWZT01001161">
    <property type="protein sequence ID" value="KII72612.1"/>
    <property type="molecule type" value="Genomic_DNA"/>
</dbReference>
<gene>
    <name evidence="3" type="ORF">RF11_06444</name>
</gene>
<dbReference type="PRINTS" id="PR00149">
    <property type="entry name" value="FUMRATELYASE"/>
</dbReference>
<dbReference type="AlphaFoldDB" id="A0A0C2NF48"/>
<evidence type="ECO:0000313" key="3">
    <source>
        <dbReference type="EMBL" id="KII72612.1"/>
    </source>
</evidence>
<keyword evidence="4" id="KW-1185">Reference proteome</keyword>
<dbReference type="GO" id="GO:0004018">
    <property type="term" value="F:N6-(1,2-dicarboxyethyl)AMP AMP-lyase (fumarate-forming) activity"/>
    <property type="evidence" value="ECO:0007669"/>
    <property type="project" value="TreeGrafter"/>
</dbReference>
<dbReference type="Gene3D" id="1.10.275.60">
    <property type="match status" value="1"/>
</dbReference>
<protein>
    <submittedName>
        <fullName evidence="3">Adenylosuccinate lyase</fullName>
    </submittedName>
</protein>
<dbReference type="PANTHER" id="PTHR43172">
    <property type="entry name" value="ADENYLOSUCCINATE LYASE"/>
    <property type="match status" value="1"/>
</dbReference>
<dbReference type="InterPro" id="IPR000362">
    <property type="entry name" value="Fumarate_lyase_fam"/>
</dbReference>
<proteinExistence type="predicted"/>
<comment type="caution">
    <text evidence="3">The sequence shown here is derived from an EMBL/GenBank/DDBJ whole genome shotgun (WGS) entry which is preliminary data.</text>
</comment>
<evidence type="ECO:0000259" key="2">
    <source>
        <dbReference type="Pfam" id="PF00206"/>
    </source>
</evidence>
<name>A0A0C2NF48_THEKT</name>
<dbReference type="PROSITE" id="PS00163">
    <property type="entry name" value="FUMARATE_LYASES"/>
    <property type="match status" value="1"/>
</dbReference>
<evidence type="ECO:0000313" key="4">
    <source>
        <dbReference type="Proteomes" id="UP000031668"/>
    </source>
</evidence>
<feature type="domain" description="Fumarate lyase N-terminal" evidence="2">
    <location>
        <begin position="74"/>
        <end position="307"/>
    </location>
</feature>
<dbReference type="Gene3D" id="1.20.200.10">
    <property type="entry name" value="Fumarase/aspartase (Central domain)"/>
    <property type="match status" value="1"/>
</dbReference>
<dbReference type="GO" id="GO:0005829">
    <property type="term" value="C:cytosol"/>
    <property type="evidence" value="ECO:0007669"/>
    <property type="project" value="TreeGrafter"/>
</dbReference>
<dbReference type="OMA" id="NTPNIGW"/>
<dbReference type="InterPro" id="IPR020557">
    <property type="entry name" value="Fumarate_lyase_CS"/>
</dbReference>
<dbReference type="GO" id="GO:0070626">
    <property type="term" value="F:(S)-2-(5-amino-1-(5-phospho-D-ribosyl)imidazole-4-carboxamido) succinate lyase (fumarate-forming) activity"/>
    <property type="evidence" value="ECO:0007669"/>
    <property type="project" value="TreeGrafter"/>
</dbReference>
<organism evidence="3 4">
    <name type="scientific">Thelohanellus kitauei</name>
    <name type="common">Myxosporean</name>
    <dbReference type="NCBI Taxonomy" id="669202"/>
    <lineage>
        <taxon>Eukaryota</taxon>
        <taxon>Metazoa</taxon>
        <taxon>Cnidaria</taxon>
        <taxon>Myxozoa</taxon>
        <taxon>Myxosporea</taxon>
        <taxon>Bivalvulida</taxon>
        <taxon>Platysporina</taxon>
        <taxon>Myxobolidae</taxon>
        <taxon>Thelohanellus</taxon>
    </lineage>
</organism>
<evidence type="ECO:0000256" key="1">
    <source>
        <dbReference type="ARBA" id="ARBA00023239"/>
    </source>
</evidence>
<sequence>MIPHTVVADMYETPLCKRYASPEMCYNFSEKRKIITWRRLWLNLATAQQKLGVRITDEQLAEMESNIDKIDFAEVKQDEIHTKHDVVAHIVNFSRQCPKASPIIHLGATSSYVTDNSDLISIKDGLDILIPKVVVLIYFLNDFCDRYKSQPTLGYTHFQPAQLTTVGKRACLWLSDIVTDYNNITEKRKSLKFRGVKGTIGTQASFLTLFSGNYQKVKQLDDLVTKMAGFDQHFDITGQTYSRKSDLDVLAVLSSLGSSIHKMCTDIRLLCGFQEIGEPFEAESQVGSSAMPYKQNPTRSERCCGLARHLCTLVSSMLSTHSVNWLERTLDDSANRYFKH</sequence>
<dbReference type="InterPro" id="IPR008948">
    <property type="entry name" value="L-Aspartase-like"/>
</dbReference>
<dbReference type="OrthoDB" id="6017879at2759"/>
<dbReference type="Proteomes" id="UP000031668">
    <property type="component" value="Unassembled WGS sequence"/>
</dbReference>
<dbReference type="Pfam" id="PF00206">
    <property type="entry name" value="Lyase_1"/>
    <property type="match status" value="1"/>
</dbReference>
<accession>A0A0C2NF48</accession>